<organism evidence="1">
    <name type="scientific">Raoultella ornithinolytica</name>
    <name type="common">Klebsiella ornithinolytica</name>
    <dbReference type="NCBI Taxonomy" id="54291"/>
    <lineage>
        <taxon>Bacteria</taxon>
        <taxon>Pseudomonadati</taxon>
        <taxon>Pseudomonadota</taxon>
        <taxon>Gammaproteobacteria</taxon>
        <taxon>Enterobacterales</taxon>
        <taxon>Enterobacteriaceae</taxon>
        <taxon>Klebsiella/Raoultella group</taxon>
        <taxon>Raoultella</taxon>
    </lineage>
</organism>
<name>A0A1V0M307_RAOOR</name>
<proteinExistence type="predicted"/>
<dbReference type="AlphaFoldDB" id="A0A1V0M307"/>
<accession>A0A1V0M307</accession>
<protein>
    <submittedName>
        <fullName evidence="1">Uncharacterized protein</fullName>
    </submittedName>
</protein>
<keyword evidence="1" id="KW-0614">Plasmid</keyword>
<sequence length="281" mass="32429">MSILHLEIYKWLTTEIPQALQRYLLLFMLRNNKLPEIQLLQDFFRKNHKLSLTCDQTKVDFTSSEITPLLSKDKSNFSQDKVFLTGPIMHGRYQPLWFAILLDLNARQPTEQGLQFCFSLGELIEKTDRVSEAIGLRKICYTPGEVLFFLLMMIEFRIEIQTDNIRQTCAVFSEISHNVDCDAVNRVSFTVNPRIVTTLLGLTNAVSVFLTTLFFAKRPEVFDLHQKLLSEKEVKSLSEIAPATFKHVQLLGRFGFITYTKKRKLFDIHSISVFVEGVSPL</sequence>
<reference evidence="1" key="1">
    <citation type="journal article" date="2017" name="Int. J. Antimicrob. Agents">
        <title>Sequencing and comparative genomics analysis of the IncHI2 plasmids pT5282-mphA and p112298-catA and the IncHI5 plasmid pYNKP001-dfrA.</title>
        <authorList>
            <person name="Liang Q."/>
            <person name="Yin Z."/>
            <person name="Zhao Y."/>
            <person name="Liang L."/>
            <person name="Feng J."/>
            <person name="Zhan Z."/>
            <person name="Wang H."/>
            <person name="Song Y."/>
            <person name="Tong Y."/>
            <person name="Wu W."/>
            <person name="Chen W."/>
            <person name="Wang J."/>
            <person name="Jiang L."/>
            <person name="Zhou D."/>
        </authorList>
    </citation>
    <scope>NUCLEOTIDE SEQUENCE</scope>
    <source>
        <strain evidence="1">YNKP001</strain>
        <plasmid evidence="1">pYNKP001-dfrA</plasmid>
    </source>
</reference>
<geneLocation type="plasmid" evidence="1">
    <name>pYNKP001-dfrA</name>
</geneLocation>
<evidence type="ECO:0000313" key="1">
    <source>
        <dbReference type="EMBL" id="ARD69254.1"/>
    </source>
</evidence>
<dbReference type="EMBL" id="KY270853">
    <property type="protein sequence ID" value="ARD69254.1"/>
    <property type="molecule type" value="Genomic_DNA"/>
</dbReference>